<proteinExistence type="predicted"/>
<dbReference type="InterPro" id="IPR016181">
    <property type="entry name" value="Acyl_CoA_acyltransferase"/>
</dbReference>
<dbReference type="InterPro" id="IPR000182">
    <property type="entry name" value="GNAT_dom"/>
</dbReference>
<protein>
    <submittedName>
        <fullName evidence="2">Ribosomal-protein-alanine N-acetyltransferase</fullName>
    </submittedName>
</protein>
<dbReference type="Proteomes" id="UP000294927">
    <property type="component" value="Unassembled WGS sequence"/>
</dbReference>
<dbReference type="SUPFAM" id="SSF55729">
    <property type="entry name" value="Acyl-CoA N-acyltransferases (Nat)"/>
    <property type="match status" value="1"/>
</dbReference>
<evidence type="ECO:0000259" key="1">
    <source>
        <dbReference type="PROSITE" id="PS51186"/>
    </source>
</evidence>
<name>A0A4R7VT47_9PSEU</name>
<keyword evidence="2" id="KW-0808">Transferase</keyword>
<comment type="caution">
    <text evidence="2">The sequence shown here is derived from an EMBL/GenBank/DDBJ whole genome shotgun (WGS) entry which is preliminary data.</text>
</comment>
<evidence type="ECO:0000313" key="3">
    <source>
        <dbReference type="Proteomes" id="UP000294927"/>
    </source>
</evidence>
<dbReference type="GO" id="GO:0016747">
    <property type="term" value="F:acyltransferase activity, transferring groups other than amino-acyl groups"/>
    <property type="evidence" value="ECO:0007669"/>
    <property type="project" value="InterPro"/>
</dbReference>
<feature type="domain" description="N-acetyltransferase" evidence="1">
    <location>
        <begin position="1"/>
        <end position="158"/>
    </location>
</feature>
<dbReference type="Pfam" id="PF13302">
    <property type="entry name" value="Acetyltransf_3"/>
    <property type="match status" value="1"/>
</dbReference>
<dbReference type="PROSITE" id="PS51186">
    <property type="entry name" value="GNAT"/>
    <property type="match status" value="1"/>
</dbReference>
<dbReference type="Gene3D" id="3.40.630.30">
    <property type="match status" value="1"/>
</dbReference>
<sequence>MLERLTRAHAPALLDFERENRAYFAAAVTDRGDDYFAHFTDRHEALLSEQATGACHFHVVVVDGEILGRVNLVDVADGTAELGFRMAKKATGQGLATAAVRAVSTLAATKYGLTRLRAAARIDNLGSRTVLTRTGFTPTGEERVLGDKPGVCYVLDLTTRS</sequence>
<dbReference type="OrthoDB" id="5125488at2"/>
<dbReference type="AlphaFoldDB" id="A0A4R7VT47"/>
<organism evidence="2 3">
    <name type="scientific">Actinophytocola oryzae</name>
    <dbReference type="NCBI Taxonomy" id="502181"/>
    <lineage>
        <taxon>Bacteria</taxon>
        <taxon>Bacillati</taxon>
        <taxon>Actinomycetota</taxon>
        <taxon>Actinomycetes</taxon>
        <taxon>Pseudonocardiales</taxon>
        <taxon>Pseudonocardiaceae</taxon>
    </lineage>
</organism>
<gene>
    <name evidence="2" type="ORF">CLV71_105519</name>
</gene>
<accession>A0A4R7VT47</accession>
<dbReference type="RefSeq" id="WP_133903749.1">
    <property type="nucleotide sequence ID" value="NZ_SOCP01000005.1"/>
</dbReference>
<evidence type="ECO:0000313" key="2">
    <source>
        <dbReference type="EMBL" id="TDV52387.1"/>
    </source>
</evidence>
<dbReference type="PANTHER" id="PTHR43792">
    <property type="entry name" value="GNAT FAMILY, PUTATIVE (AFU_ORTHOLOGUE AFUA_3G00765)-RELATED-RELATED"/>
    <property type="match status" value="1"/>
</dbReference>
<dbReference type="InterPro" id="IPR051531">
    <property type="entry name" value="N-acetyltransferase"/>
</dbReference>
<dbReference type="EMBL" id="SOCP01000005">
    <property type="protein sequence ID" value="TDV52387.1"/>
    <property type="molecule type" value="Genomic_DNA"/>
</dbReference>
<reference evidence="2 3" key="1">
    <citation type="submission" date="2019-03" db="EMBL/GenBank/DDBJ databases">
        <title>Genomic Encyclopedia of Archaeal and Bacterial Type Strains, Phase II (KMG-II): from individual species to whole genera.</title>
        <authorList>
            <person name="Goeker M."/>
        </authorList>
    </citation>
    <scope>NUCLEOTIDE SEQUENCE [LARGE SCALE GENOMIC DNA]</scope>
    <source>
        <strain evidence="2 3">DSM 45499</strain>
    </source>
</reference>
<keyword evidence="3" id="KW-1185">Reference proteome</keyword>